<dbReference type="SMART" id="SM00225">
    <property type="entry name" value="BTB"/>
    <property type="match status" value="1"/>
</dbReference>
<organism evidence="2 3">
    <name type="scientific">Phialocephala subalpina</name>
    <dbReference type="NCBI Taxonomy" id="576137"/>
    <lineage>
        <taxon>Eukaryota</taxon>
        <taxon>Fungi</taxon>
        <taxon>Dikarya</taxon>
        <taxon>Ascomycota</taxon>
        <taxon>Pezizomycotina</taxon>
        <taxon>Leotiomycetes</taxon>
        <taxon>Helotiales</taxon>
        <taxon>Mollisiaceae</taxon>
        <taxon>Phialocephala</taxon>
        <taxon>Phialocephala fortinii species complex</taxon>
    </lineage>
</organism>
<dbReference type="PANTHER" id="PTHR15600">
    <property type="entry name" value="SACSIN"/>
    <property type="match status" value="1"/>
</dbReference>
<dbReference type="InterPro" id="IPR000210">
    <property type="entry name" value="BTB/POZ_dom"/>
</dbReference>
<protein>
    <recommendedName>
        <fullName evidence="1">BTB domain-containing protein</fullName>
    </recommendedName>
</protein>
<proteinExistence type="predicted"/>
<evidence type="ECO:0000313" key="3">
    <source>
        <dbReference type="Proteomes" id="UP000184330"/>
    </source>
</evidence>
<dbReference type="PANTHER" id="PTHR15600:SF42">
    <property type="entry name" value="SACSIN"/>
    <property type="match status" value="1"/>
</dbReference>
<feature type="domain" description="BTB" evidence="1">
    <location>
        <begin position="2567"/>
        <end position="2632"/>
    </location>
</feature>
<evidence type="ECO:0000259" key="1">
    <source>
        <dbReference type="PROSITE" id="PS50097"/>
    </source>
</evidence>
<dbReference type="Gene3D" id="3.30.710.10">
    <property type="entry name" value="Potassium Channel Kv1.1, Chain A"/>
    <property type="match status" value="1"/>
</dbReference>
<dbReference type="Proteomes" id="UP000184330">
    <property type="component" value="Unassembled WGS sequence"/>
</dbReference>
<keyword evidence="3" id="KW-1185">Reference proteome</keyword>
<name>A0A1L7X6S7_9HELO</name>
<reference evidence="2 3" key="1">
    <citation type="submission" date="2016-03" db="EMBL/GenBank/DDBJ databases">
        <authorList>
            <person name="Ploux O."/>
        </authorList>
    </citation>
    <scope>NUCLEOTIDE SEQUENCE [LARGE SCALE GENOMIC DNA]</scope>
    <source>
        <strain evidence="2 3">UAMH 11012</strain>
    </source>
</reference>
<dbReference type="GO" id="GO:0030544">
    <property type="term" value="F:Hsp70 protein binding"/>
    <property type="evidence" value="ECO:0007669"/>
    <property type="project" value="TreeGrafter"/>
</dbReference>
<dbReference type="NCBIfam" id="NF047352">
    <property type="entry name" value="P_loop_sacsin"/>
    <property type="match status" value="1"/>
</dbReference>
<dbReference type="SUPFAM" id="SSF55874">
    <property type="entry name" value="ATPase domain of HSP90 chaperone/DNA topoisomerase II/histidine kinase"/>
    <property type="match status" value="2"/>
</dbReference>
<dbReference type="OrthoDB" id="1262810at2759"/>
<evidence type="ECO:0000313" key="2">
    <source>
        <dbReference type="EMBL" id="CZR60740.1"/>
    </source>
</evidence>
<dbReference type="InterPro" id="IPR052972">
    <property type="entry name" value="Sacsin_chaperone_reg"/>
</dbReference>
<dbReference type="SUPFAM" id="SSF54695">
    <property type="entry name" value="POZ domain"/>
    <property type="match status" value="1"/>
</dbReference>
<dbReference type="InterPro" id="IPR036890">
    <property type="entry name" value="HATPase_C_sf"/>
</dbReference>
<dbReference type="EMBL" id="FJOG01000016">
    <property type="protein sequence ID" value="CZR60740.1"/>
    <property type="molecule type" value="Genomic_DNA"/>
</dbReference>
<dbReference type="PROSITE" id="PS50097">
    <property type="entry name" value="BTB"/>
    <property type="match status" value="1"/>
</dbReference>
<dbReference type="Pfam" id="PF25794">
    <property type="entry name" value="SACS"/>
    <property type="match status" value="2"/>
</dbReference>
<sequence>MAPPLPKAHRPQTQPMTVALRSICCDYPAGGGILRELLQNADDAGASSVRLVLDLNSYPTDNLLHDDLDQYQGPALLAYNSAVFPAEDFESLSRVGDSRKLRDGYSTGKFGRGFNSVYNWTDSPSIVSKDNLLILDAHHRWSPSLPNCTNPGGPMWDFVANAGGVEMKNQMSAFSAVMEVFNKPFEGTIIRIPLRTVSQAEASEICKRPTAASDVEEVMRKFASEFEISGLLFMKNIESIKIEIGGAVDSSIKICNTEHVRMNRQLINEMIKTASTEPERPFELSFDVEIESASPTARSRTSFAVHHSIASRPTEEKLRDWCNAQAMIPWIAVAARIPADAPGMNNGSLFTVLPLQIPTNQPVHIHGLFSLSPDRARIHGSNDSSVQDQLPARWNEWLFARPIPTAWVNMLLHVSQRDPERAAFVKWPLAVTNHNDVLHGMIQKVLQIVQDKSCRIWYTDLGYITSNLGLLANGDESPALRSALRDVGIPMIYLPDTLLPIVQSSDLVERLSPTSLCGRLERSGHRVRALIEDAKQVLLEYILSDPSFRGYGAIELFPFEDETYKSINQRVAFVHRDEDEHAIFSREQYLNISLGKLSKNTVHALRIGLLRSSLHSSLRQRSSNDLKSYCLSTYFKNFDPSQDFVCLDENTKAFVSKVWGWIVARGYSLSEVDVSCLWLVPLSNGQHRKLKPQNPSSGTICAPPGEIGDFLRKMATIDAVSNKPIVFSDSLSSRALKLFADASMNDSSLLVKNGGVLEDFTFWLNNIHQAIEQASNDDKLHLQKLLVSHRHLCGDISAISSALRGLEIFQKLTWMPENDLEPCFSWTSLNGYSEAIGLPENVPVPDGINVLFVDAKLEDTRRFLIEFQLAACPSTVDLLKAFIVLFWESGNFEGLSIRCRDHIARLFLSHFYNFERGTRERLASLSFLPLSPIGGKRASKFATAAQLIDSSNYLLRSLFFDDEEIFPAAWIMDEYKGVAIDCGLRERLTEDLVKDRIKCFANNHDDTEQTWDRARKLLQSRVEWSSGADTELPAILRELEWLPAIGCHGKKVLANATQCRGLDDQLLVGLVHSLVLFDITGDWKQRLGWNGAIPITTLLAQLERGIEKEDGKVVHAVLKYVQGEGQVEICYNELMNLRCVLTQSGCFVSPRTAFHTGCERLEPYLYNIDNSFWYDNSSLLQRLGIKEKPDLEDLLQVQREFQPMKEAEEEASLKEADVAVQIEIIKLAAVFDRDRLSALMIVGAIGSLCALEDATYNDLGPLSPVQGTTNFTHPDIPYSIVAKLRIEPLSERIKKGQLGLADIDDDEFDQHEEVADDINDTLERYPVEATFKEYLANADDAGSATQINWFLDARQHPQVSLVTPELSAYQGPALVAHNDGTFREKDFEGLKHVGRGSKRNDPSTIGKFGRGSQTMYHWTDVPMLLSGSYVVILDPLRHVLHMNYRTGRRMPGVKIELSRLKSTCPDQLAPFDGLWGYSREREFYEGTIFRFPLRPSTMHSRLRESKTPLDYTAAQRYMEEFLDEARISLIFLRNVRSIDFKVYGERHPRWSVKSSSRGLEYDFSDWTVCTVTKGKGLDGGTTIEDRWWTAIHDPAEFPTELLHRHKRTMKDVQCGMAALVSSTPAGKDAKLYAAPKSRIFSSLPLPLQWDLPVNVHATFITFGDRNSITIESSAREDGADWNRWLLTSAIPSLYLPFLEDLARKVGQDAFRFWPKQVPPEGSLSELVYTSFWQQLPSSPCRLFPLARQLDSKKKRQPPKALEIKEATFDFLSSETSELLRHVLESQIPTLVRVPFTKLQSLEPRITSVTPRLLREIFRSEAAAEYLVKSNSKLKVLEVLLKEIMPEADADFEEFDGCRVLPLADGTLGVLSIVDRSKPTLTYYVASKQEGELFGFASELLTPMNQGNDFKVKLLNHQKKFNIKRLDLSDFGTLLGKKDFQANASVVEFDDWLQRFWKFWNEKEIHRKETVTFTSGSGIHNYPILRATRDGIKSYLKPSELNNLPLVVEPADEQHQRICDKISGLYRVNSEYMPLYLKSAEGSLKDAPSFARLIKSLSVLAVRQVGGLENYIRTIFADVELEILRQLVENYFDLDPSDPFQIKSKLKILPIWPTIGASQPCIAAGTALVPADYGLLRPWMSEYDQFVQSEIATSYSSTLKSLGVQNRADTTLLETNILPHLPQTVAPCAEKDYELFISALSRVCEANHPRNFSTKHKNNGEMRRFINLVSTSRLAPDGNGVLHLASALFDHGEHIFQAAFREEVAKRFLMSAVRGRKRFWLDIGLKQRSDSNFAEDYALCLQIMRKRLEAWDTPPLDPRLASDAQAVLEPLTSSLPSATSGFSESEWLTVRKEATFPALTALDSQPSYRRDSMAALAASKLLLPLEDVIKSQYVPICWSQTSFSSIEPCEMAFYKTTLHGRPPISMVWRHLNHLMQSAEHLTEDAIPSFLSDLDSTYDFLQDNLQQSSNSFTHAMSPLWLNLAITDDALVHLEDLQSSWLKIEHLVLLSPCDSPPLMSVQPRLMRHERLLRALGCRTIVYPTIVGPDIGMGESLSASMTRMRHEGKMLDIALSADGKDVQAHKIVLAAASGYFAASFNGNWAKDERINLKGISFHTLSMVVNFTYADIFDWTPMRVTDEDAVDVIADRLDDLLDLLTAADRFLMPALTVQAESELLKAGRSFIRIDNVLDIRTRAAEANAHHLENACAEFYEKNKVPVDLIYSSRSTWRIAT</sequence>
<dbReference type="Pfam" id="PF00651">
    <property type="entry name" value="BTB"/>
    <property type="match status" value="1"/>
</dbReference>
<accession>A0A1L7X6S7</accession>
<dbReference type="InterPro" id="IPR058210">
    <property type="entry name" value="SACS/Nov_dom"/>
</dbReference>
<dbReference type="InterPro" id="IPR011333">
    <property type="entry name" value="SKP1/BTB/POZ_sf"/>
</dbReference>
<gene>
    <name evidence="2" type="ORF">PAC_10636</name>
</gene>
<dbReference type="STRING" id="576137.A0A1L7X6S7"/>